<dbReference type="Pfam" id="PF13439">
    <property type="entry name" value="Glyco_transf_4"/>
    <property type="match status" value="1"/>
</dbReference>
<dbReference type="EMBL" id="CP025096">
    <property type="protein sequence ID" value="AUD06417.1"/>
    <property type="molecule type" value="Genomic_DNA"/>
</dbReference>
<evidence type="ECO:0000259" key="2">
    <source>
        <dbReference type="Pfam" id="PF13439"/>
    </source>
</evidence>
<organism evidence="3 4">
    <name type="scientific">Spirosoma pollinicola</name>
    <dbReference type="NCBI Taxonomy" id="2057025"/>
    <lineage>
        <taxon>Bacteria</taxon>
        <taxon>Pseudomonadati</taxon>
        <taxon>Bacteroidota</taxon>
        <taxon>Cytophagia</taxon>
        <taxon>Cytophagales</taxon>
        <taxon>Cytophagaceae</taxon>
        <taxon>Spirosoma</taxon>
    </lineage>
</organism>
<feature type="domain" description="Glycosyltransferase subfamily 4-like N-terminal" evidence="2">
    <location>
        <begin position="18"/>
        <end position="175"/>
    </location>
</feature>
<dbReference type="KEGG" id="spir:CWM47_34010"/>
<sequence>MNIVFFAHPTFLNQQSMQRFARMLTEGMKQRGHTVELWSPQARVLQLPALPVMRKWLAYIDQYIVFPREVRARLKNCSPDTLFVLTDNALGPYLPIVANRPHVIHCHDFLAQRSALGEIPENPTSWTGRNYQAYIRRGYSMGKRFIPISQKTKDDLSRMLSAPPLTSEVVYNGLNQPFTPSDPGAARTLLSEKFGIDLSAGYLLHVGGNIWYKNRLGVLEIYDAWRSTAQQNLPLLMIGEAPDAPLLTKQAASAFKTNIHFLSRVDDEYVRLAYVGASVFLFPSLAEGFGWPIAEAMASGCPVITTNEAPMTEVAGKAGFLIPRRPNNPASVNDWANEAARVVETILDLSPEEHKTVVALGLKNSERFNPEKALDHFEQLYQKIAEEDGLNTA</sequence>
<evidence type="ECO:0000313" key="3">
    <source>
        <dbReference type="EMBL" id="AUD06417.1"/>
    </source>
</evidence>
<dbReference type="GO" id="GO:0016757">
    <property type="term" value="F:glycosyltransferase activity"/>
    <property type="evidence" value="ECO:0007669"/>
    <property type="project" value="TreeGrafter"/>
</dbReference>
<dbReference type="SUPFAM" id="SSF53756">
    <property type="entry name" value="UDP-Glycosyltransferase/glycogen phosphorylase"/>
    <property type="match status" value="1"/>
</dbReference>
<evidence type="ECO:0000313" key="4">
    <source>
        <dbReference type="Proteomes" id="UP000232883"/>
    </source>
</evidence>
<dbReference type="RefSeq" id="WP_100992962.1">
    <property type="nucleotide sequence ID" value="NZ_CP025096.1"/>
</dbReference>
<keyword evidence="4" id="KW-1185">Reference proteome</keyword>
<keyword evidence="1 3" id="KW-0808">Transferase</keyword>
<reference evidence="3 4" key="1">
    <citation type="submission" date="2017-11" db="EMBL/GenBank/DDBJ databases">
        <title>Taxonomic description and genome sequences of Spirosoma HA7 sp. nov., isolated from pollen microhabitat of Corylus avellana.</title>
        <authorList>
            <person name="Ambika Manirajan B."/>
            <person name="Suarez C."/>
            <person name="Ratering S."/>
            <person name="Geissler-Plaum R."/>
            <person name="Cardinale M."/>
            <person name="Sylvia S."/>
        </authorList>
    </citation>
    <scope>NUCLEOTIDE SEQUENCE [LARGE SCALE GENOMIC DNA]</scope>
    <source>
        <strain evidence="3 4">HA7</strain>
    </source>
</reference>
<dbReference type="PANTHER" id="PTHR46401">
    <property type="entry name" value="GLYCOSYLTRANSFERASE WBBK-RELATED"/>
    <property type="match status" value="1"/>
</dbReference>
<evidence type="ECO:0000256" key="1">
    <source>
        <dbReference type="ARBA" id="ARBA00022679"/>
    </source>
</evidence>
<protein>
    <submittedName>
        <fullName evidence="3">Mannosyl transferase</fullName>
    </submittedName>
</protein>
<dbReference type="CDD" id="cd03809">
    <property type="entry name" value="GT4_MtfB-like"/>
    <property type="match status" value="1"/>
</dbReference>
<dbReference type="Gene3D" id="3.40.50.2000">
    <property type="entry name" value="Glycogen Phosphorylase B"/>
    <property type="match status" value="2"/>
</dbReference>
<dbReference type="GO" id="GO:0009103">
    <property type="term" value="P:lipopolysaccharide biosynthetic process"/>
    <property type="evidence" value="ECO:0007669"/>
    <property type="project" value="TreeGrafter"/>
</dbReference>
<dbReference type="Proteomes" id="UP000232883">
    <property type="component" value="Chromosome"/>
</dbReference>
<dbReference type="OrthoDB" id="9801609at2"/>
<dbReference type="PANTHER" id="PTHR46401:SF2">
    <property type="entry name" value="GLYCOSYLTRANSFERASE WBBK-RELATED"/>
    <property type="match status" value="1"/>
</dbReference>
<dbReference type="AlphaFoldDB" id="A0A2K8Z971"/>
<name>A0A2K8Z971_9BACT</name>
<accession>A0A2K8Z971</accession>
<dbReference type="Pfam" id="PF13692">
    <property type="entry name" value="Glyco_trans_1_4"/>
    <property type="match status" value="1"/>
</dbReference>
<dbReference type="InterPro" id="IPR028098">
    <property type="entry name" value="Glyco_trans_4-like_N"/>
</dbReference>
<proteinExistence type="predicted"/>
<gene>
    <name evidence="3" type="ORF">CWM47_34010</name>
</gene>